<evidence type="ECO:0000313" key="4">
    <source>
        <dbReference type="Proteomes" id="UP001634394"/>
    </source>
</evidence>
<feature type="domain" description="Ig-like" evidence="2">
    <location>
        <begin position="132"/>
        <end position="239"/>
    </location>
</feature>
<accession>A0ABD3XK79</accession>
<keyword evidence="1" id="KW-1015">Disulfide bond</keyword>
<dbReference type="PROSITE" id="PS50835">
    <property type="entry name" value="IG_LIKE"/>
    <property type="match status" value="1"/>
</dbReference>
<dbReference type="Gene3D" id="2.60.40.10">
    <property type="entry name" value="Immunoglobulins"/>
    <property type="match status" value="2"/>
</dbReference>
<proteinExistence type="predicted"/>
<organism evidence="3 4">
    <name type="scientific">Sinanodonta woodiana</name>
    <name type="common">Chinese pond mussel</name>
    <name type="synonym">Anodonta woodiana</name>
    <dbReference type="NCBI Taxonomy" id="1069815"/>
    <lineage>
        <taxon>Eukaryota</taxon>
        <taxon>Metazoa</taxon>
        <taxon>Spiralia</taxon>
        <taxon>Lophotrochozoa</taxon>
        <taxon>Mollusca</taxon>
        <taxon>Bivalvia</taxon>
        <taxon>Autobranchia</taxon>
        <taxon>Heteroconchia</taxon>
        <taxon>Palaeoheterodonta</taxon>
        <taxon>Unionida</taxon>
        <taxon>Unionoidea</taxon>
        <taxon>Unionidae</taxon>
        <taxon>Unioninae</taxon>
        <taxon>Sinanodonta</taxon>
    </lineage>
</organism>
<keyword evidence="4" id="KW-1185">Reference proteome</keyword>
<dbReference type="AlphaFoldDB" id="A0ABD3XK79"/>
<evidence type="ECO:0000313" key="3">
    <source>
        <dbReference type="EMBL" id="KAL3886535.1"/>
    </source>
</evidence>
<evidence type="ECO:0000259" key="2">
    <source>
        <dbReference type="PROSITE" id="PS50835"/>
    </source>
</evidence>
<dbReference type="Pfam" id="PF08205">
    <property type="entry name" value="C2-set_2"/>
    <property type="match status" value="1"/>
</dbReference>
<dbReference type="EMBL" id="JBJQND010000002">
    <property type="protein sequence ID" value="KAL3886535.1"/>
    <property type="molecule type" value="Genomic_DNA"/>
</dbReference>
<reference evidence="3 4" key="1">
    <citation type="submission" date="2024-11" db="EMBL/GenBank/DDBJ databases">
        <title>Chromosome-level genome assembly of the freshwater bivalve Anodonta woodiana.</title>
        <authorList>
            <person name="Chen X."/>
        </authorList>
    </citation>
    <scope>NUCLEOTIDE SEQUENCE [LARGE SCALE GENOMIC DNA]</scope>
    <source>
        <strain evidence="3">MN2024</strain>
        <tissue evidence="3">Gills</tissue>
    </source>
</reference>
<comment type="caution">
    <text evidence="3">The sequence shown here is derived from an EMBL/GenBank/DDBJ whole genome shotgun (WGS) entry which is preliminary data.</text>
</comment>
<dbReference type="InterPro" id="IPR013783">
    <property type="entry name" value="Ig-like_fold"/>
</dbReference>
<gene>
    <name evidence="3" type="ORF">ACJMK2_026520</name>
</gene>
<dbReference type="InterPro" id="IPR013162">
    <property type="entry name" value="CD80_C2-set"/>
</dbReference>
<name>A0ABD3XK79_SINWO</name>
<dbReference type="InterPro" id="IPR007110">
    <property type="entry name" value="Ig-like_dom"/>
</dbReference>
<dbReference type="Proteomes" id="UP001634394">
    <property type="component" value="Unassembled WGS sequence"/>
</dbReference>
<protein>
    <recommendedName>
        <fullName evidence="2">Ig-like domain-containing protein</fullName>
    </recommendedName>
</protein>
<evidence type="ECO:0000256" key="1">
    <source>
        <dbReference type="ARBA" id="ARBA00023157"/>
    </source>
</evidence>
<sequence>MPATITLGKSAEKGQLGNNSLSLVCDYSISASEIVLIIELKRKRSYDSSFTSIVSFYEDNKSNATYFLNGSDLVGRTVLTNPTSVNRRATLQFSSIQCTDEADYRCELLYAASGQGNIIINSDTRLVVTATPIFWDQALLYTPSNNLAENQNVTFTCIGNVGREPQGTFSWYKYVQGQASGIPITNGIQPVSLTTVAGSCTYERTENISLTLTKEDNQMVIRCTIQQVTMTEAGDGNIHTDRIIMDPVEWNSANRLPTSSNQSNYQSYRKVHMCGIHRMGWT</sequence>